<proteinExistence type="predicted"/>
<evidence type="ECO:0000256" key="1">
    <source>
        <dbReference type="SAM" id="MobiDB-lite"/>
    </source>
</evidence>
<feature type="non-terminal residue" evidence="2">
    <location>
        <position position="242"/>
    </location>
</feature>
<feature type="compositionally biased region" description="Basic residues" evidence="1">
    <location>
        <begin position="121"/>
        <end position="130"/>
    </location>
</feature>
<feature type="compositionally biased region" description="Basic residues" evidence="1">
    <location>
        <begin position="46"/>
        <end position="55"/>
    </location>
</feature>
<reference evidence="2" key="1">
    <citation type="submission" date="2020-02" db="EMBL/GenBank/DDBJ databases">
        <authorList>
            <person name="Meier V. D."/>
        </authorList>
    </citation>
    <scope>NUCLEOTIDE SEQUENCE</scope>
    <source>
        <strain evidence="2">AVDCRST_MAG19</strain>
    </source>
</reference>
<feature type="region of interest" description="Disordered" evidence="1">
    <location>
        <begin position="168"/>
        <end position="242"/>
    </location>
</feature>
<feature type="compositionally biased region" description="Basic residues" evidence="1">
    <location>
        <begin position="176"/>
        <end position="198"/>
    </location>
</feature>
<feature type="non-terminal residue" evidence="2">
    <location>
        <position position="1"/>
    </location>
</feature>
<protein>
    <submittedName>
        <fullName evidence="2">Uncharacterized protein</fullName>
    </submittedName>
</protein>
<dbReference type="EMBL" id="CADCWL010000017">
    <property type="protein sequence ID" value="CAA9546447.1"/>
    <property type="molecule type" value="Genomic_DNA"/>
</dbReference>
<name>A0A6J4UC53_9BACT</name>
<sequence>DRRGGDVRLSQHPRPLRRLVRVGGAGVAGRLSPLAGGADGGTGRRAPARGGHRRLSPAAGGRRCRRSGGGGRGRGGPRAGGAGAAGRRGDDRRRGRGADAAYPCGDRTDLRRRPDRPFPSRQRHTARGRLQRGLPPVPRVDPPAFRHPGFLRRCDDLGGGRILQIRPRDLPTCPHGPRRRCGPLRPRRRLVPVRRGRRSPGGDEDDLAAVGLRPRGRRRPLTGPDHRRARRGRAGHPRAACL</sequence>
<dbReference type="AlphaFoldDB" id="A0A6J4UC53"/>
<organism evidence="2">
    <name type="scientific">uncultured Thermomicrobiales bacterium</name>
    <dbReference type="NCBI Taxonomy" id="1645740"/>
    <lineage>
        <taxon>Bacteria</taxon>
        <taxon>Pseudomonadati</taxon>
        <taxon>Thermomicrobiota</taxon>
        <taxon>Thermomicrobia</taxon>
        <taxon>Thermomicrobiales</taxon>
        <taxon>environmental samples</taxon>
    </lineage>
</organism>
<evidence type="ECO:0000313" key="2">
    <source>
        <dbReference type="EMBL" id="CAA9546447.1"/>
    </source>
</evidence>
<feature type="compositionally biased region" description="Basic and acidic residues" evidence="1">
    <location>
        <begin position="87"/>
        <end position="97"/>
    </location>
</feature>
<feature type="compositionally biased region" description="Basic residues" evidence="1">
    <location>
        <begin position="227"/>
        <end position="236"/>
    </location>
</feature>
<gene>
    <name evidence="2" type="ORF">AVDCRST_MAG19-293</name>
</gene>
<feature type="region of interest" description="Disordered" evidence="1">
    <location>
        <begin position="1"/>
        <end position="145"/>
    </location>
</feature>
<feature type="compositionally biased region" description="Gly residues" evidence="1">
    <location>
        <begin position="67"/>
        <end position="86"/>
    </location>
</feature>
<feature type="compositionally biased region" description="Basic and acidic residues" evidence="1">
    <location>
        <begin position="106"/>
        <end position="118"/>
    </location>
</feature>
<accession>A0A6J4UC53</accession>